<dbReference type="AlphaFoldDB" id="B6HMC3"/>
<dbReference type="EMBL" id="AM920436">
    <property type="protein sequence ID" value="CAP95762.1"/>
    <property type="molecule type" value="Genomic_DNA"/>
</dbReference>
<dbReference type="VEuPathDB" id="FungiDB:PCH_Pc21g08650"/>
<evidence type="ECO:0000313" key="2">
    <source>
        <dbReference type="EMBL" id="CAP95762.1"/>
    </source>
</evidence>
<feature type="compositionally biased region" description="Basic and acidic residues" evidence="1">
    <location>
        <begin position="80"/>
        <end position="94"/>
    </location>
</feature>
<sequence length="116" mass="12095">MQDGGSNSGVEIKNRRPRSSSIIEGGAQRERGLKKALSLEIGNEPGGISEPADQQCISGMSSAGRIDGAGINSLSTSSARADRSGRGKSEEGMKLRSLACAGQSYLERSPNKRDAT</sequence>
<dbReference type="OMA" id="ADQQCIS"/>
<dbReference type="HOGENOM" id="CLU_2097637_0_0_1"/>
<evidence type="ECO:0000313" key="3">
    <source>
        <dbReference type="Proteomes" id="UP000000724"/>
    </source>
</evidence>
<gene>
    <name evidence="2" type="ORF">Pc21g08650</name>
    <name evidence="2" type="ORF">PCH_Pc21g08650</name>
</gene>
<accession>B6HMC3</accession>
<reference evidence="2 3" key="1">
    <citation type="journal article" date="2008" name="Nat. Biotechnol.">
        <title>Genome sequencing and analysis of the filamentous fungus Penicillium chrysogenum.</title>
        <authorList>
            <person name="van den Berg M.A."/>
            <person name="Albang R."/>
            <person name="Albermann K."/>
            <person name="Badger J.H."/>
            <person name="Daran J.-M."/>
            <person name="Driessen A.J.M."/>
            <person name="Garcia-Estrada C."/>
            <person name="Fedorova N.D."/>
            <person name="Harris D.M."/>
            <person name="Heijne W.H.M."/>
            <person name="Joardar V.S."/>
            <person name="Kiel J.A.K.W."/>
            <person name="Kovalchuk A."/>
            <person name="Martin J.F."/>
            <person name="Nierman W.C."/>
            <person name="Nijland J.G."/>
            <person name="Pronk J.T."/>
            <person name="Roubos J.A."/>
            <person name="van der Klei I.J."/>
            <person name="van Peij N.N.M.E."/>
            <person name="Veenhuis M."/>
            <person name="von Doehren H."/>
            <person name="Wagner C."/>
            <person name="Wortman J.R."/>
            <person name="Bovenberg R.A.L."/>
        </authorList>
    </citation>
    <scope>NUCLEOTIDE SEQUENCE [LARGE SCALE GENOMIC DNA]</scope>
    <source>
        <strain evidence="3">ATCC 28089 / DSM 1075 / NRRL 1951 / Wisconsin 54-1255</strain>
    </source>
</reference>
<name>B6HMC3_PENRW</name>
<keyword evidence="3" id="KW-1185">Reference proteome</keyword>
<dbReference type="Proteomes" id="UP000000724">
    <property type="component" value="Contig Pc00c21"/>
</dbReference>
<feature type="region of interest" description="Disordered" evidence="1">
    <location>
        <begin position="1"/>
        <end position="116"/>
    </location>
</feature>
<protein>
    <submittedName>
        <fullName evidence="2">Uncharacterized protein</fullName>
    </submittedName>
</protein>
<evidence type="ECO:0000256" key="1">
    <source>
        <dbReference type="SAM" id="MobiDB-lite"/>
    </source>
</evidence>
<proteinExistence type="predicted"/>
<organism evidence="2 3">
    <name type="scientific">Penicillium rubens (strain ATCC 28089 / DSM 1075 / NRRL 1951 / Wisconsin 54-1255)</name>
    <name type="common">Penicillium chrysogenum</name>
    <dbReference type="NCBI Taxonomy" id="500485"/>
    <lineage>
        <taxon>Eukaryota</taxon>
        <taxon>Fungi</taxon>
        <taxon>Dikarya</taxon>
        <taxon>Ascomycota</taxon>
        <taxon>Pezizomycotina</taxon>
        <taxon>Eurotiomycetes</taxon>
        <taxon>Eurotiomycetidae</taxon>
        <taxon>Eurotiales</taxon>
        <taxon>Aspergillaceae</taxon>
        <taxon>Penicillium</taxon>
        <taxon>Penicillium chrysogenum species complex</taxon>
    </lineage>
</organism>